<dbReference type="InterPro" id="IPR044043">
    <property type="entry name" value="VanA_C_cat"/>
</dbReference>
<dbReference type="Pfam" id="PF19112">
    <property type="entry name" value="VanA_C"/>
    <property type="match status" value="1"/>
</dbReference>
<evidence type="ECO:0000259" key="2">
    <source>
        <dbReference type="Pfam" id="PF19112"/>
    </source>
</evidence>
<dbReference type="PANTHER" id="PTHR21266:SF60">
    <property type="entry name" value="3-KETOSTEROID-9-ALPHA-MONOOXYGENASE, OXYGENASE COMPONENT"/>
    <property type="match status" value="1"/>
</dbReference>
<accession>A0A699YE46</accession>
<reference evidence="3 4" key="1">
    <citation type="submission" date="2020-02" db="EMBL/GenBank/DDBJ databases">
        <title>Draft genome sequence of Haematococcus lacustris strain NIES-144.</title>
        <authorList>
            <person name="Morimoto D."/>
            <person name="Nakagawa S."/>
            <person name="Yoshida T."/>
            <person name="Sawayama S."/>
        </authorList>
    </citation>
    <scope>NUCLEOTIDE SEQUENCE [LARGE SCALE GENOMIC DNA]</scope>
    <source>
        <strain evidence="3 4">NIES-144</strain>
    </source>
</reference>
<dbReference type="PANTHER" id="PTHR21266">
    <property type="entry name" value="IRON-SULFUR DOMAIN CONTAINING PROTEIN"/>
    <property type="match status" value="1"/>
</dbReference>
<dbReference type="GO" id="GO:0016491">
    <property type="term" value="F:oxidoreductase activity"/>
    <property type="evidence" value="ECO:0007669"/>
    <property type="project" value="UniProtKB-KW"/>
</dbReference>
<keyword evidence="4" id="KW-1185">Reference proteome</keyword>
<dbReference type="GO" id="GO:0051537">
    <property type="term" value="F:2 iron, 2 sulfur cluster binding"/>
    <property type="evidence" value="ECO:0007669"/>
    <property type="project" value="InterPro"/>
</dbReference>
<dbReference type="InterPro" id="IPR050584">
    <property type="entry name" value="Cholesterol_7-desaturase"/>
</dbReference>
<comment type="caution">
    <text evidence="3">The sequence shown here is derived from an EMBL/GenBank/DDBJ whole genome shotgun (WGS) entry which is preliminary data.</text>
</comment>
<name>A0A699YE46_HAELA</name>
<dbReference type="Gene3D" id="2.102.10.10">
    <property type="entry name" value="Rieske [2Fe-2S] iron-sulphur domain"/>
    <property type="match status" value="1"/>
</dbReference>
<feature type="domain" description="Vanillate O-demethylase oxygenase-like C-terminal catalytic" evidence="2">
    <location>
        <begin position="102"/>
        <end position="275"/>
    </location>
</feature>
<proteinExistence type="predicted"/>
<organism evidence="3 4">
    <name type="scientific">Haematococcus lacustris</name>
    <name type="common">Green alga</name>
    <name type="synonym">Haematococcus pluvialis</name>
    <dbReference type="NCBI Taxonomy" id="44745"/>
    <lineage>
        <taxon>Eukaryota</taxon>
        <taxon>Viridiplantae</taxon>
        <taxon>Chlorophyta</taxon>
        <taxon>core chlorophytes</taxon>
        <taxon>Chlorophyceae</taxon>
        <taxon>CS clade</taxon>
        <taxon>Chlamydomonadales</taxon>
        <taxon>Haematococcaceae</taxon>
        <taxon>Haematococcus</taxon>
    </lineage>
</organism>
<keyword evidence="1" id="KW-0560">Oxidoreductase</keyword>
<protein>
    <submittedName>
        <fullName evidence="3">Rieske domain-containing protein</fullName>
    </submittedName>
</protein>
<evidence type="ECO:0000313" key="3">
    <source>
        <dbReference type="EMBL" id="GFH08313.1"/>
    </source>
</evidence>
<dbReference type="AlphaFoldDB" id="A0A699YE46"/>
<dbReference type="EMBL" id="BLLF01000153">
    <property type="protein sequence ID" value="GFH08313.1"/>
    <property type="molecule type" value="Genomic_DNA"/>
</dbReference>
<dbReference type="Gene3D" id="3.90.380.10">
    <property type="entry name" value="Naphthalene 1,2-dioxygenase Alpha Subunit, Chain A, domain 1"/>
    <property type="match status" value="1"/>
</dbReference>
<gene>
    <name evidence="3" type="ORF">HaLaN_03257</name>
</gene>
<dbReference type="SUPFAM" id="SSF55961">
    <property type="entry name" value="Bet v1-like"/>
    <property type="match status" value="1"/>
</dbReference>
<dbReference type="Proteomes" id="UP000485058">
    <property type="component" value="Unassembled WGS sequence"/>
</dbReference>
<dbReference type="GO" id="GO:0005737">
    <property type="term" value="C:cytoplasm"/>
    <property type="evidence" value="ECO:0007669"/>
    <property type="project" value="TreeGrafter"/>
</dbReference>
<evidence type="ECO:0000313" key="4">
    <source>
        <dbReference type="Proteomes" id="UP000485058"/>
    </source>
</evidence>
<sequence length="294" mass="32936">MAQAEVLLDARSFIPKLVQGGQGQYPGNPANLMGVLQDAPSSSKGQLPKRPMVRTYPVEERGGFIWLFFGSSSMPAEERPPIPVIPELESSQWQAVYGEMEFEAPHWNVYDNALDFAHIHYVHSGSFGNPDKPEILDMDLKRDTFGISGSFKIHNKPVSPLWQWTKVPFVPVQVQALLPMTSAVRITLGFGVQMITYVNTVPIDEHRSINRFCLIRNFATSPVMDSFVEQEMLKILGEDKVMVESLKPEDTPFEVSLEADLPQIMFRRLRQEWVDMGYAVSPASTTGHAGSLSP</sequence>
<evidence type="ECO:0000256" key="1">
    <source>
        <dbReference type="ARBA" id="ARBA00023002"/>
    </source>
</evidence>
<dbReference type="InterPro" id="IPR036922">
    <property type="entry name" value="Rieske_2Fe-2S_sf"/>
</dbReference>